<sequence>MSLNKAQKKYLKKESHAIKSIYQVGKLGLTDNFIEQIDLAIERHELVKFNILQNSDETIKEAAAKVADAINAEVVQTVGHTATLYRESETEKYRDYSLQILELD</sequence>
<accession>A0A1T4JK25</accession>
<organism evidence="4 5">
    <name type="scientific">Globicatella sulfidifaciens DSM 15739</name>
    <dbReference type="NCBI Taxonomy" id="1121925"/>
    <lineage>
        <taxon>Bacteria</taxon>
        <taxon>Bacillati</taxon>
        <taxon>Bacillota</taxon>
        <taxon>Bacilli</taxon>
        <taxon>Lactobacillales</taxon>
        <taxon>Aerococcaceae</taxon>
        <taxon>Globicatella</taxon>
    </lineage>
</organism>
<dbReference type="Pfam" id="PF01985">
    <property type="entry name" value="CRS1_YhbY"/>
    <property type="match status" value="1"/>
</dbReference>
<keyword evidence="5" id="KW-1185">Reference proteome</keyword>
<dbReference type="AlphaFoldDB" id="A0A1T4JK25"/>
<dbReference type="PANTHER" id="PTHR40065:SF3">
    <property type="entry name" value="RNA-BINDING PROTEIN YHBY"/>
    <property type="match status" value="1"/>
</dbReference>
<dbReference type="InterPro" id="IPR001890">
    <property type="entry name" value="RNA-binding_CRM"/>
</dbReference>
<name>A0A1T4JK25_9LACT</name>
<dbReference type="Proteomes" id="UP000189941">
    <property type="component" value="Unassembled WGS sequence"/>
</dbReference>
<dbReference type="SUPFAM" id="SSF75471">
    <property type="entry name" value="YhbY-like"/>
    <property type="match status" value="1"/>
</dbReference>
<proteinExistence type="predicted"/>
<evidence type="ECO:0000313" key="5">
    <source>
        <dbReference type="Proteomes" id="UP000189941"/>
    </source>
</evidence>
<feature type="domain" description="CRM" evidence="3">
    <location>
        <begin position="1"/>
        <end position="97"/>
    </location>
</feature>
<evidence type="ECO:0000256" key="2">
    <source>
        <dbReference type="PROSITE-ProRule" id="PRU00626"/>
    </source>
</evidence>
<evidence type="ECO:0000313" key="4">
    <source>
        <dbReference type="EMBL" id="SJZ30525.1"/>
    </source>
</evidence>
<dbReference type="GO" id="GO:0003723">
    <property type="term" value="F:RNA binding"/>
    <property type="evidence" value="ECO:0007669"/>
    <property type="project" value="UniProtKB-UniRule"/>
</dbReference>
<dbReference type="OrthoDB" id="9797519at2"/>
<keyword evidence="1 2" id="KW-0694">RNA-binding</keyword>
<dbReference type="PANTHER" id="PTHR40065">
    <property type="entry name" value="RNA-BINDING PROTEIN YHBY"/>
    <property type="match status" value="1"/>
</dbReference>
<dbReference type="InterPro" id="IPR035920">
    <property type="entry name" value="YhbY-like_sf"/>
</dbReference>
<dbReference type="InterPro" id="IPR017924">
    <property type="entry name" value="RNA-binding_YhbY"/>
</dbReference>
<reference evidence="5" key="1">
    <citation type="submission" date="2017-02" db="EMBL/GenBank/DDBJ databases">
        <authorList>
            <person name="Varghese N."/>
            <person name="Submissions S."/>
        </authorList>
    </citation>
    <scope>NUCLEOTIDE SEQUENCE [LARGE SCALE GENOMIC DNA]</scope>
    <source>
        <strain evidence="5">DSM 15739</strain>
    </source>
</reference>
<dbReference type="PROSITE" id="PS51295">
    <property type="entry name" value="CRM"/>
    <property type="match status" value="1"/>
</dbReference>
<dbReference type="Gene3D" id="3.30.110.60">
    <property type="entry name" value="YhbY-like"/>
    <property type="match status" value="1"/>
</dbReference>
<evidence type="ECO:0000259" key="3">
    <source>
        <dbReference type="PROSITE" id="PS51295"/>
    </source>
</evidence>
<protein>
    <submittedName>
        <fullName evidence="4">RNA-binding protein</fullName>
    </submittedName>
</protein>
<dbReference type="RefSeq" id="WP_078754947.1">
    <property type="nucleotide sequence ID" value="NZ_FUWO01000001.1"/>
</dbReference>
<gene>
    <name evidence="4" type="ORF">SAMN02746011_00058</name>
</gene>
<dbReference type="SMART" id="SM01103">
    <property type="entry name" value="CRS1_YhbY"/>
    <property type="match status" value="1"/>
</dbReference>
<dbReference type="NCBIfam" id="TIGR00253">
    <property type="entry name" value="RNA_bind_YhbY"/>
    <property type="match status" value="1"/>
</dbReference>
<dbReference type="EMBL" id="FUWO01000001">
    <property type="protein sequence ID" value="SJZ30525.1"/>
    <property type="molecule type" value="Genomic_DNA"/>
</dbReference>
<evidence type="ECO:0000256" key="1">
    <source>
        <dbReference type="ARBA" id="ARBA00022884"/>
    </source>
</evidence>
<dbReference type="STRING" id="1121925.SAMN02746011_00058"/>
<dbReference type="InterPro" id="IPR051925">
    <property type="entry name" value="RNA-binding_domain"/>
</dbReference>